<sequence length="129" mass="13735">MSMLLRRSAQLARVSARTTVARSFSTSPVTQKDLVQELYLNELKAYKAPPPAKDAHVGAVKNINIPHPPEAPAPPTNLAAELSAYDATEPSLAPAPSAKGAVVADEMGTGAKSFLNFLEQDLPRPEAHH</sequence>
<reference evidence="1 2" key="1">
    <citation type="submission" date="2018-06" db="EMBL/GenBank/DDBJ databases">
        <title>A transcriptomic atlas of mushroom development highlights an independent origin of complex multicellularity.</title>
        <authorList>
            <consortium name="DOE Joint Genome Institute"/>
            <person name="Krizsan K."/>
            <person name="Almasi E."/>
            <person name="Merenyi Z."/>
            <person name="Sahu N."/>
            <person name="Viragh M."/>
            <person name="Koszo T."/>
            <person name="Mondo S."/>
            <person name="Kiss B."/>
            <person name="Balint B."/>
            <person name="Kues U."/>
            <person name="Barry K."/>
            <person name="Hegedus J.C."/>
            <person name="Henrissat B."/>
            <person name="Johnson J."/>
            <person name="Lipzen A."/>
            <person name="Ohm R."/>
            <person name="Nagy I."/>
            <person name="Pangilinan J."/>
            <person name="Yan J."/>
            <person name="Xiong Y."/>
            <person name="Grigoriev I.V."/>
            <person name="Hibbett D.S."/>
            <person name="Nagy L.G."/>
        </authorList>
    </citation>
    <scope>NUCLEOTIDE SEQUENCE [LARGE SCALE GENOMIC DNA]</scope>
    <source>
        <strain evidence="1 2">SZMC22713</strain>
    </source>
</reference>
<protein>
    <recommendedName>
        <fullName evidence="3">ATP synthase complex subunit H</fullName>
    </recommendedName>
</protein>
<dbReference type="VEuPathDB" id="FungiDB:BD410DRAFT_741411"/>
<dbReference type="EMBL" id="ML170160">
    <property type="protein sequence ID" value="TDL27020.1"/>
    <property type="molecule type" value="Genomic_DNA"/>
</dbReference>
<dbReference type="STRING" id="50990.A0A4Y7QJF1"/>
<dbReference type="GO" id="GO:0046933">
    <property type="term" value="F:proton-transporting ATP synthase activity, rotational mechanism"/>
    <property type="evidence" value="ECO:0007669"/>
    <property type="project" value="TreeGrafter"/>
</dbReference>
<gene>
    <name evidence="1" type="ORF">BD410DRAFT_741411</name>
</gene>
<evidence type="ECO:0000313" key="1">
    <source>
        <dbReference type="EMBL" id="TDL27020.1"/>
    </source>
</evidence>
<keyword evidence="2" id="KW-1185">Reference proteome</keyword>
<evidence type="ECO:0008006" key="3">
    <source>
        <dbReference type="Google" id="ProtNLM"/>
    </source>
</evidence>
<dbReference type="Proteomes" id="UP000294933">
    <property type="component" value="Unassembled WGS sequence"/>
</dbReference>
<dbReference type="AlphaFoldDB" id="A0A4Y7QJF1"/>
<dbReference type="Pfam" id="PF10775">
    <property type="entry name" value="ATP_sub_h"/>
    <property type="match status" value="1"/>
</dbReference>
<name>A0A4Y7QJF1_9AGAM</name>
<organism evidence="1 2">
    <name type="scientific">Rickenella mellea</name>
    <dbReference type="NCBI Taxonomy" id="50990"/>
    <lineage>
        <taxon>Eukaryota</taxon>
        <taxon>Fungi</taxon>
        <taxon>Dikarya</taxon>
        <taxon>Basidiomycota</taxon>
        <taxon>Agaricomycotina</taxon>
        <taxon>Agaricomycetes</taxon>
        <taxon>Hymenochaetales</taxon>
        <taxon>Rickenellaceae</taxon>
        <taxon>Rickenella</taxon>
    </lineage>
</organism>
<dbReference type="OrthoDB" id="274752at2759"/>
<dbReference type="PANTHER" id="PTHR28207:SF1">
    <property type="entry name" value="ATP SYNTHASE SUBUNIT H, MITOCHONDRIAL"/>
    <property type="match status" value="1"/>
</dbReference>
<dbReference type="InterPro" id="IPR019711">
    <property type="entry name" value="ATP_synth_F0_suH"/>
</dbReference>
<dbReference type="PANTHER" id="PTHR28207">
    <property type="entry name" value="ATP SYNTHASE SUBUNIT H, MITOCHONDRIAL"/>
    <property type="match status" value="1"/>
</dbReference>
<evidence type="ECO:0000313" key="2">
    <source>
        <dbReference type="Proteomes" id="UP000294933"/>
    </source>
</evidence>
<proteinExistence type="predicted"/>
<accession>A0A4Y7QJF1</accession>